<protein>
    <submittedName>
        <fullName evidence="2">Uncharacterized protein</fullName>
    </submittedName>
</protein>
<sequence length="94" mass="11073">MAPQSKWSYGYPDRLDIQPSPPHSSESYRFCRIESRFWRGEIEFAWNGVVVNILLRPAPRQNQSSVRKTEENWSGSLYIQPVWISNRYIWTAGP</sequence>
<keyword evidence="3" id="KW-1185">Reference proteome</keyword>
<feature type="region of interest" description="Disordered" evidence="1">
    <location>
        <begin position="1"/>
        <end position="26"/>
    </location>
</feature>
<evidence type="ECO:0000256" key="1">
    <source>
        <dbReference type="SAM" id="MobiDB-lite"/>
    </source>
</evidence>
<gene>
    <name evidence="2" type="ORF">AVEN_170513_1</name>
</gene>
<dbReference type="EMBL" id="BGPR01000129">
    <property type="protein sequence ID" value="GBL97404.1"/>
    <property type="molecule type" value="Genomic_DNA"/>
</dbReference>
<dbReference type="Proteomes" id="UP000499080">
    <property type="component" value="Unassembled WGS sequence"/>
</dbReference>
<proteinExistence type="predicted"/>
<dbReference type="AlphaFoldDB" id="A0A4Y2C233"/>
<reference evidence="2 3" key="1">
    <citation type="journal article" date="2019" name="Sci. Rep.">
        <title>Orb-weaving spider Araneus ventricosus genome elucidates the spidroin gene catalogue.</title>
        <authorList>
            <person name="Kono N."/>
            <person name="Nakamura H."/>
            <person name="Ohtoshi R."/>
            <person name="Moran D.A.P."/>
            <person name="Shinohara A."/>
            <person name="Yoshida Y."/>
            <person name="Fujiwara M."/>
            <person name="Mori M."/>
            <person name="Tomita M."/>
            <person name="Arakawa K."/>
        </authorList>
    </citation>
    <scope>NUCLEOTIDE SEQUENCE [LARGE SCALE GENOMIC DNA]</scope>
</reference>
<name>A0A4Y2C233_ARAVE</name>
<comment type="caution">
    <text evidence="2">The sequence shown here is derived from an EMBL/GenBank/DDBJ whole genome shotgun (WGS) entry which is preliminary data.</text>
</comment>
<accession>A0A4Y2C233</accession>
<evidence type="ECO:0000313" key="2">
    <source>
        <dbReference type="EMBL" id="GBL97404.1"/>
    </source>
</evidence>
<evidence type="ECO:0000313" key="3">
    <source>
        <dbReference type="Proteomes" id="UP000499080"/>
    </source>
</evidence>
<organism evidence="2 3">
    <name type="scientific">Araneus ventricosus</name>
    <name type="common">Orbweaver spider</name>
    <name type="synonym">Epeira ventricosa</name>
    <dbReference type="NCBI Taxonomy" id="182803"/>
    <lineage>
        <taxon>Eukaryota</taxon>
        <taxon>Metazoa</taxon>
        <taxon>Ecdysozoa</taxon>
        <taxon>Arthropoda</taxon>
        <taxon>Chelicerata</taxon>
        <taxon>Arachnida</taxon>
        <taxon>Araneae</taxon>
        <taxon>Araneomorphae</taxon>
        <taxon>Entelegynae</taxon>
        <taxon>Araneoidea</taxon>
        <taxon>Araneidae</taxon>
        <taxon>Araneus</taxon>
    </lineage>
</organism>